<dbReference type="PANTHER" id="PTHR42973:SF13">
    <property type="entry name" value="FAD-BINDING PCMH-TYPE DOMAIN-CONTAINING PROTEIN"/>
    <property type="match status" value="1"/>
</dbReference>
<comment type="similarity">
    <text evidence="1">Belongs to the oxygen-dependent FAD-linked oxidoreductase family.</text>
</comment>
<dbReference type="InterPro" id="IPR036318">
    <property type="entry name" value="FAD-bd_PCMH-like_sf"/>
</dbReference>
<feature type="domain" description="FAD-binding PCMH-type" evidence="5">
    <location>
        <begin position="44"/>
        <end position="215"/>
    </location>
</feature>
<evidence type="ECO:0000259" key="5">
    <source>
        <dbReference type="PROSITE" id="PS51387"/>
    </source>
</evidence>
<dbReference type="PANTHER" id="PTHR42973">
    <property type="entry name" value="BINDING OXIDOREDUCTASE, PUTATIVE (AFU_ORTHOLOGUE AFUA_1G17690)-RELATED"/>
    <property type="match status" value="1"/>
</dbReference>
<dbReference type="Pfam" id="PF01565">
    <property type="entry name" value="FAD_binding_4"/>
    <property type="match status" value="1"/>
</dbReference>
<keyword evidence="2" id="KW-0285">Flavoprotein</keyword>
<organism evidence="6 7">
    <name type="scientific">Ampelomyces quisqualis</name>
    <name type="common">Powdery mildew agent</name>
    <dbReference type="NCBI Taxonomy" id="50730"/>
    <lineage>
        <taxon>Eukaryota</taxon>
        <taxon>Fungi</taxon>
        <taxon>Dikarya</taxon>
        <taxon>Ascomycota</taxon>
        <taxon>Pezizomycotina</taxon>
        <taxon>Dothideomycetes</taxon>
        <taxon>Pleosporomycetidae</taxon>
        <taxon>Pleosporales</taxon>
        <taxon>Pleosporineae</taxon>
        <taxon>Phaeosphaeriaceae</taxon>
        <taxon>Ampelomyces</taxon>
    </lineage>
</organism>
<accession>A0A6A5Q8A9</accession>
<dbReference type="InterPro" id="IPR016166">
    <property type="entry name" value="FAD-bd_PCMH"/>
</dbReference>
<reference evidence="6" key="1">
    <citation type="journal article" date="2020" name="Stud. Mycol.">
        <title>101 Dothideomycetes genomes: a test case for predicting lifestyles and emergence of pathogens.</title>
        <authorList>
            <person name="Haridas S."/>
            <person name="Albert R."/>
            <person name="Binder M."/>
            <person name="Bloem J."/>
            <person name="Labutti K."/>
            <person name="Salamov A."/>
            <person name="Andreopoulos B."/>
            <person name="Baker S."/>
            <person name="Barry K."/>
            <person name="Bills G."/>
            <person name="Bluhm B."/>
            <person name="Cannon C."/>
            <person name="Castanera R."/>
            <person name="Culley D."/>
            <person name="Daum C."/>
            <person name="Ezra D."/>
            <person name="Gonzalez J."/>
            <person name="Henrissat B."/>
            <person name="Kuo A."/>
            <person name="Liang C."/>
            <person name="Lipzen A."/>
            <person name="Lutzoni F."/>
            <person name="Magnuson J."/>
            <person name="Mondo S."/>
            <person name="Nolan M."/>
            <person name="Ohm R."/>
            <person name="Pangilinan J."/>
            <person name="Park H.-J."/>
            <person name="Ramirez L."/>
            <person name="Alfaro M."/>
            <person name="Sun H."/>
            <person name="Tritt A."/>
            <person name="Yoshinaga Y."/>
            <person name="Zwiers L.-H."/>
            <person name="Turgeon B."/>
            <person name="Goodwin S."/>
            <person name="Spatafora J."/>
            <person name="Crous P."/>
            <person name="Grigoriev I."/>
        </authorList>
    </citation>
    <scope>NUCLEOTIDE SEQUENCE</scope>
    <source>
        <strain evidence="6">HMLAC05119</strain>
    </source>
</reference>
<proteinExistence type="inferred from homology"/>
<dbReference type="Proteomes" id="UP000800096">
    <property type="component" value="Unassembled WGS sequence"/>
</dbReference>
<gene>
    <name evidence="6" type="ORF">BDU57DRAFT_506268</name>
</gene>
<evidence type="ECO:0000256" key="3">
    <source>
        <dbReference type="ARBA" id="ARBA00022827"/>
    </source>
</evidence>
<dbReference type="AlphaFoldDB" id="A0A6A5Q8A9"/>
<keyword evidence="4" id="KW-0560">Oxidoreductase</keyword>
<dbReference type="InterPro" id="IPR050416">
    <property type="entry name" value="FAD-linked_Oxidoreductase"/>
</dbReference>
<dbReference type="InterPro" id="IPR016169">
    <property type="entry name" value="FAD-bd_PCMH_sub2"/>
</dbReference>
<evidence type="ECO:0000313" key="7">
    <source>
        <dbReference type="Proteomes" id="UP000800096"/>
    </source>
</evidence>
<sequence length="485" mass="53248">MLSAASVRGDACSSIEALGYVNVSRPLSLAYIEEQTQYWSSSCSAMLPSCIAFPKTVEEVSIVVQIIANTTERFAIKSGGHTPNNGWSSVEGGPLIALEHLDQANLDPATGILDAGPGNRLDGIAAKLQGSGWTFVGGRIGNTGIGGLILGGGLSYMSTQYGWSASSVLEYEIVFANGTIGHINGENYPDIFKTLKGGGNNFGVITNYRLQARRQGNVWGGNLVYLRTPAKDKQLLKAVRDFTEYNEDEKASIIVTAERANINVVDSWILFLFYDGPSPPAGIFDNFTDVNPLLDTTRTRTYADLMALSNWVIVKASVVDIATETIPIPSAENSEEVMETLHNHWRNISSTTLLVPGIVASIAWQPFPKRIAAKARALSPDLIDVDPSVDRFIVEMNYAFLPQGLYEEMADTMEATYTGVRQRVLNWQDEGKLPQAYLPLFMNYGFYRQDYFGRLRPESRALAKRVSGEVDPKGFFRDRTGGWKP</sequence>
<dbReference type="EMBL" id="ML979142">
    <property type="protein sequence ID" value="KAF1911693.1"/>
    <property type="molecule type" value="Genomic_DNA"/>
</dbReference>
<dbReference type="Gene3D" id="3.30.465.10">
    <property type="match status" value="1"/>
</dbReference>
<dbReference type="SUPFAM" id="SSF56176">
    <property type="entry name" value="FAD-binding/transporter-associated domain-like"/>
    <property type="match status" value="1"/>
</dbReference>
<protein>
    <recommendedName>
        <fullName evidence="5">FAD-binding PCMH-type domain-containing protein</fullName>
    </recommendedName>
</protein>
<dbReference type="PROSITE" id="PS51387">
    <property type="entry name" value="FAD_PCMH"/>
    <property type="match status" value="1"/>
</dbReference>
<dbReference type="GO" id="GO:0016491">
    <property type="term" value="F:oxidoreductase activity"/>
    <property type="evidence" value="ECO:0007669"/>
    <property type="project" value="UniProtKB-KW"/>
</dbReference>
<evidence type="ECO:0000256" key="4">
    <source>
        <dbReference type="ARBA" id="ARBA00023002"/>
    </source>
</evidence>
<dbReference type="GO" id="GO:0071949">
    <property type="term" value="F:FAD binding"/>
    <property type="evidence" value="ECO:0007669"/>
    <property type="project" value="InterPro"/>
</dbReference>
<dbReference type="OrthoDB" id="2151789at2759"/>
<evidence type="ECO:0000256" key="2">
    <source>
        <dbReference type="ARBA" id="ARBA00022630"/>
    </source>
</evidence>
<keyword evidence="7" id="KW-1185">Reference proteome</keyword>
<name>A0A6A5Q8A9_AMPQU</name>
<dbReference type="InterPro" id="IPR006094">
    <property type="entry name" value="Oxid_FAD_bind_N"/>
</dbReference>
<evidence type="ECO:0000313" key="6">
    <source>
        <dbReference type="EMBL" id="KAF1911693.1"/>
    </source>
</evidence>
<evidence type="ECO:0000256" key="1">
    <source>
        <dbReference type="ARBA" id="ARBA00005466"/>
    </source>
</evidence>
<keyword evidence="3" id="KW-0274">FAD</keyword>